<sequence>MVVLSLQVVQFRPSPPQHFPLHSNRPSKGNIIRCGIAEWGGGIDKSGMYGHNLSYGNEANSTNHILISLPGSPETT</sequence>
<keyword evidence="2" id="KW-1185">Reference proteome</keyword>
<name>A0AAW0LBN1_QUESU</name>
<evidence type="ECO:0000313" key="2">
    <source>
        <dbReference type="Proteomes" id="UP000237347"/>
    </source>
</evidence>
<protein>
    <submittedName>
        <fullName evidence="1">Uncharacterized protein</fullName>
    </submittedName>
</protein>
<proteinExistence type="predicted"/>
<dbReference type="Proteomes" id="UP000237347">
    <property type="component" value="Unassembled WGS sequence"/>
</dbReference>
<gene>
    <name evidence="1" type="ORF">CFP56_005184</name>
</gene>
<dbReference type="AlphaFoldDB" id="A0AAW0LBN1"/>
<organism evidence="1 2">
    <name type="scientific">Quercus suber</name>
    <name type="common">Cork oak</name>
    <dbReference type="NCBI Taxonomy" id="58331"/>
    <lineage>
        <taxon>Eukaryota</taxon>
        <taxon>Viridiplantae</taxon>
        <taxon>Streptophyta</taxon>
        <taxon>Embryophyta</taxon>
        <taxon>Tracheophyta</taxon>
        <taxon>Spermatophyta</taxon>
        <taxon>Magnoliopsida</taxon>
        <taxon>eudicotyledons</taxon>
        <taxon>Gunneridae</taxon>
        <taxon>Pentapetalae</taxon>
        <taxon>rosids</taxon>
        <taxon>fabids</taxon>
        <taxon>Fagales</taxon>
        <taxon>Fagaceae</taxon>
        <taxon>Quercus</taxon>
    </lineage>
</organism>
<evidence type="ECO:0000313" key="1">
    <source>
        <dbReference type="EMBL" id="KAK7848284.1"/>
    </source>
</evidence>
<dbReference type="EMBL" id="PKMF04000129">
    <property type="protein sequence ID" value="KAK7848284.1"/>
    <property type="molecule type" value="Genomic_DNA"/>
</dbReference>
<accession>A0AAW0LBN1</accession>
<comment type="caution">
    <text evidence="1">The sequence shown here is derived from an EMBL/GenBank/DDBJ whole genome shotgun (WGS) entry which is preliminary data.</text>
</comment>
<reference evidence="1 2" key="1">
    <citation type="journal article" date="2018" name="Sci. Data">
        <title>The draft genome sequence of cork oak.</title>
        <authorList>
            <person name="Ramos A.M."/>
            <person name="Usie A."/>
            <person name="Barbosa P."/>
            <person name="Barros P.M."/>
            <person name="Capote T."/>
            <person name="Chaves I."/>
            <person name="Simoes F."/>
            <person name="Abreu I."/>
            <person name="Carrasquinho I."/>
            <person name="Faro C."/>
            <person name="Guimaraes J.B."/>
            <person name="Mendonca D."/>
            <person name="Nobrega F."/>
            <person name="Rodrigues L."/>
            <person name="Saibo N.J.M."/>
            <person name="Varela M.C."/>
            <person name="Egas C."/>
            <person name="Matos J."/>
            <person name="Miguel C.M."/>
            <person name="Oliveira M.M."/>
            <person name="Ricardo C.P."/>
            <person name="Goncalves S."/>
        </authorList>
    </citation>
    <scope>NUCLEOTIDE SEQUENCE [LARGE SCALE GENOMIC DNA]</scope>
    <source>
        <strain evidence="2">cv. HL8</strain>
    </source>
</reference>